<proteinExistence type="predicted"/>
<name>A0A3G4ZZB6_9VIRU</name>
<evidence type="ECO:0000259" key="2">
    <source>
        <dbReference type="SMART" id="SM00382"/>
    </source>
</evidence>
<dbReference type="Pfam" id="PF00004">
    <property type="entry name" value="AAA"/>
    <property type="match status" value="1"/>
</dbReference>
<dbReference type="EMBL" id="MK072226">
    <property type="protein sequence ID" value="AYV80306.1"/>
    <property type="molecule type" value="Genomic_DNA"/>
</dbReference>
<evidence type="ECO:0000313" key="3">
    <source>
        <dbReference type="EMBL" id="AYV80306.1"/>
    </source>
</evidence>
<dbReference type="SUPFAM" id="SSF52540">
    <property type="entry name" value="P-loop containing nucleoside triphosphate hydrolases"/>
    <property type="match status" value="1"/>
</dbReference>
<feature type="domain" description="AAA+ ATPase" evidence="2">
    <location>
        <begin position="216"/>
        <end position="356"/>
    </location>
</feature>
<accession>A0A3G4ZZB6</accession>
<dbReference type="Gene3D" id="3.40.50.300">
    <property type="entry name" value="P-loop containing nucleotide triphosphate hydrolases"/>
    <property type="match status" value="1"/>
</dbReference>
<protein>
    <submittedName>
        <fullName evidence="3">AAA family ATPase</fullName>
    </submittedName>
</protein>
<organism evidence="3">
    <name type="scientific">Gaeavirus sp</name>
    <dbReference type="NCBI Taxonomy" id="2487767"/>
    <lineage>
        <taxon>Viruses</taxon>
        <taxon>Varidnaviria</taxon>
        <taxon>Bamfordvirae</taxon>
        <taxon>Nucleocytoviricota</taxon>
        <taxon>Megaviricetes</taxon>
        <taxon>Imitervirales</taxon>
        <taxon>Mimiviridae</taxon>
        <taxon>Klosneuvirinae</taxon>
    </lineage>
</organism>
<dbReference type="SMART" id="SM00382">
    <property type="entry name" value="AAA"/>
    <property type="match status" value="1"/>
</dbReference>
<dbReference type="GO" id="GO:0016887">
    <property type="term" value="F:ATP hydrolysis activity"/>
    <property type="evidence" value="ECO:0007669"/>
    <property type="project" value="InterPro"/>
</dbReference>
<dbReference type="InterPro" id="IPR027417">
    <property type="entry name" value="P-loop_NTPase"/>
</dbReference>
<evidence type="ECO:0000256" key="1">
    <source>
        <dbReference type="SAM" id="MobiDB-lite"/>
    </source>
</evidence>
<dbReference type="PANTHER" id="PTHR43392:SF2">
    <property type="entry name" value="AAA-TYPE ATPASE FAMILY PROTEIN _ ANKYRIN REPEAT FAMILY PROTEIN"/>
    <property type="match status" value="1"/>
</dbReference>
<reference evidence="3" key="1">
    <citation type="submission" date="2018-10" db="EMBL/GenBank/DDBJ databases">
        <title>Hidden diversity of soil giant viruses.</title>
        <authorList>
            <person name="Schulz F."/>
            <person name="Alteio L."/>
            <person name="Goudeau D."/>
            <person name="Ryan E.M."/>
            <person name="Malmstrom R.R."/>
            <person name="Blanchard J."/>
            <person name="Woyke T."/>
        </authorList>
    </citation>
    <scope>NUCLEOTIDE SEQUENCE</scope>
    <source>
        <strain evidence="3">GAV1</strain>
    </source>
</reference>
<dbReference type="GO" id="GO:0005524">
    <property type="term" value="F:ATP binding"/>
    <property type="evidence" value="ECO:0007669"/>
    <property type="project" value="InterPro"/>
</dbReference>
<feature type="compositionally biased region" description="Low complexity" evidence="1">
    <location>
        <begin position="47"/>
        <end position="60"/>
    </location>
</feature>
<dbReference type="PANTHER" id="PTHR43392">
    <property type="entry name" value="AAA-TYPE ATPASE FAMILY PROTEIN / ANKYRIN REPEAT FAMILY PROTEIN"/>
    <property type="match status" value="1"/>
</dbReference>
<dbReference type="InterPro" id="IPR050773">
    <property type="entry name" value="CbxX/CfxQ_RuBisCO_ESX"/>
</dbReference>
<dbReference type="InterPro" id="IPR003593">
    <property type="entry name" value="AAA+_ATPase"/>
</dbReference>
<feature type="region of interest" description="Disordered" evidence="1">
    <location>
        <begin position="37"/>
        <end position="61"/>
    </location>
</feature>
<gene>
    <name evidence="3" type="ORF">Gaeavirus28_5</name>
</gene>
<dbReference type="InterPro" id="IPR003959">
    <property type="entry name" value="ATPase_AAA_core"/>
</dbReference>
<sequence length="459" mass="52822">MATNNKFIYSYGKNDLDSNITETRRRPGSKRVYNSNLQSDKYRRTGNYNNNTNTNNNNSNWRDFYDDDDYNNYFNTTPPASPTVMLPMILPPLIIPCENDACDHILHKGSWYDANPMILTEINTIDDLLKLGLYYHCQMRIEYNGIDMKILYNLKPSLQELNNMIGISKIKEEIVNTIIYFLISKSDHTNANTNHEKSGLFDQNYKNQIENSGLSDMMHAVITGPPGCGKTTFIEILAKIYVNLGILSKGHIVKVRRTDLIGKYLGHTAKATQNKIDEAIGGILLIDEAYSLGNPEGRDSFAKECIDTLNQALSEQKTQFVCIIAGYANALDTSFFKYNEGLKRRFPFRYDIEKYSSDELSQILYKKIESYNPTWKIQFIQKELFDLIKDNFKYFLNQGGDMESIFLGSKISHNKRVFLLPLTQKLSWKIIDIKTAINKFITLHNLKNTDSHSYSAMYI</sequence>